<dbReference type="PANTHER" id="PTHR43877:SF2">
    <property type="entry name" value="AMINOALKYLPHOSPHONATE N-ACETYLTRANSFERASE-RELATED"/>
    <property type="match status" value="1"/>
</dbReference>
<organism evidence="4 5">
    <name type="scientific">Legionella erythra</name>
    <dbReference type="NCBI Taxonomy" id="448"/>
    <lineage>
        <taxon>Bacteria</taxon>
        <taxon>Pseudomonadati</taxon>
        <taxon>Pseudomonadota</taxon>
        <taxon>Gammaproteobacteria</taxon>
        <taxon>Legionellales</taxon>
        <taxon>Legionellaceae</taxon>
        <taxon>Legionella</taxon>
    </lineage>
</organism>
<comment type="caution">
    <text evidence="4">The sequence shown here is derived from an EMBL/GenBank/DDBJ whole genome shotgun (WGS) entry which is preliminary data.</text>
</comment>
<dbReference type="GO" id="GO:0016747">
    <property type="term" value="F:acyltransferase activity, transferring groups other than amino-acyl groups"/>
    <property type="evidence" value="ECO:0007669"/>
    <property type="project" value="InterPro"/>
</dbReference>
<dbReference type="PANTHER" id="PTHR43877">
    <property type="entry name" value="AMINOALKYLPHOSPHONATE N-ACETYLTRANSFERASE-RELATED-RELATED"/>
    <property type="match status" value="1"/>
</dbReference>
<dbReference type="AlphaFoldDB" id="A0A0W0TT74"/>
<evidence type="ECO:0000313" key="5">
    <source>
        <dbReference type="Proteomes" id="UP000054773"/>
    </source>
</evidence>
<evidence type="ECO:0000259" key="3">
    <source>
        <dbReference type="PROSITE" id="PS51186"/>
    </source>
</evidence>
<dbReference type="PROSITE" id="PS51186">
    <property type="entry name" value="GNAT"/>
    <property type="match status" value="2"/>
</dbReference>
<reference evidence="4 5" key="1">
    <citation type="submission" date="2015-11" db="EMBL/GenBank/DDBJ databases">
        <title>Genomic analysis of 38 Legionella species identifies large and diverse effector repertoires.</title>
        <authorList>
            <person name="Burstein D."/>
            <person name="Amaro F."/>
            <person name="Zusman T."/>
            <person name="Lifshitz Z."/>
            <person name="Cohen O."/>
            <person name="Gilbert J.A."/>
            <person name="Pupko T."/>
            <person name="Shuman H.A."/>
            <person name="Segal G."/>
        </authorList>
    </citation>
    <scope>NUCLEOTIDE SEQUENCE [LARGE SCALE GENOMIC DNA]</scope>
    <source>
        <strain evidence="4 5">SE-32A-C8</strain>
    </source>
</reference>
<dbReference type="InterPro" id="IPR050832">
    <property type="entry name" value="Bact_Acetyltransf"/>
</dbReference>
<dbReference type="InterPro" id="IPR000182">
    <property type="entry name" value="GNAT_dom"/>
</dbReference>
<feature type="domain" description="N-acetyltransferase" evidence="3">
    <location>
        <begin position="147"/>
        <end position="282"/>
    </location>
</feature>
<keyword evidence="5" id="KW-1185">Reference proteome</keyword>
<dbReference type="Gene3D" id="3.40.630.30">
    <property type="match status" value="2"/>
</dbReference>
<keyword evidence="2" id="KW-0012">Acyltransferase</keyword>
<gene>
    <name evidence="4" type="ORF">Lery_0796</name>
</gene>
<dbReference type="RefSeq" id="WP_058525965.1">
    <property type="nucleotide sequence ID" value="NZ_CAAAHY010000008.1"/>
</dbReference>
<dbReference type="Proteomes" id="UP000054773">
    <property type="component" value="Unassembled WGS sequence"/>
</dbReference>
<feature type="domain" description="N-acetyltransferase" evidence="3">
    <location>
        <begin position="3"/>
        <end position="147"/>
    </location>
</feature>
<dbReference type="PATRIC" id="fig|448.7.peg.831"/>
<dbReference type="STRING" id="448.Lery_0796"/>
<accession>A0A0W0TT74</accession>
<keyword evidence="1" id="KW-0808">Transferase</keyword>
<dbReference type="InterPro" id="IPR016181">
    <property type="entry name" value="Acyl_CoA_acyltransferase"/>
</dbReference>
<protein>
    <recommendedName>
        <fullName evidence="3">N-acetyltransferase domain-containing protein</fullName>
    </recommendedName>
</protein>
<proteinExistence type="predicted"/>
<evidence type="ECO:0000256" key="1">
    <source>
        <dbReference type="ARBA" id="ARBA00022679"/>
    </source>
</evidence>
<dbReference type="Pfam" id="PF00583">
    <property type="entry name" value="Acetyltransf_1"/>
    <property type="match status" value="2"/>
</dbReference>
<dbReference type="OrthoDB" id="9796919at2"/>
<dbReference type="SUPFAM" id="SSF55729">
    <property type="entry name" value="Acyl-CoA N-acyltransferases (Nat)"/>
    <property type="match status" value="2"/>
</dbReference>
<dbReference type="EMBL" id="LNYA01000018">
    <property type="protein sequence ID" value="KTC98632.1"/>
    <property type="molecule type" value="Genomic_DNA"/>
</dbReference>
<sequence length="297" mass="34122">MLICNRQITGQQLNDFDGLLDVCRQADGGLPAFYRHILTQKRDTESNVLYYEKDKLVAFLSVYFFYSNACEISLLVAPSHRRQGLSRLLLETVFPLLTAKQVDFVIFSMPSNLNSSWLANLGFNYQQTEYHMQRNGYKPILLNQPRLTVRKAIFEDVETLCAIDDACFKDGQVSMPSRFITLLDDNDYTIFIALIDEKPVGKAHIRWQETLALFSDIAILPAYQRQGLGSELLAYCINHALTLGKDRQELDVETTNRGALDLYLRHGFNVLYEHDYWFIPVNSLRIMLVSSMARGQQ</sequence>
<evidence type="ECO:0000313" key="4">
    <source>
        <dbReference type="EMBL" id="KTC98632.1"/>
    </source>
</evidence>
<dbReference type="CDD" id="cd04301">
    <property type="entry name" value="NAT_SF"/>
    <property type="match status" value="2"/>
</dbReference>
<name>A0A0W0TT74_LEGER</name>
<evidence type="ECO:0000256" key="2">
    <source>
        <dbReference type="ARBA" id="ARBA00023315"/>
    </source>
</evidence>